<gene>
    <name evidence="2" type="ORF">UR35_C0011G0030</name>
</gene>
<feature type="transmembrane region" description="Helical" evidence="1">
    <location>
        <begin position="67"/>
        <end position="87"/>
    </location>
</feature>
<feature type="transmembrane region" description="Helical" evidence="1">
    <location>
        <begin position="188"/>
        <end position="207"/>
    </location>
</feature>
<feature type="transmembrane region" description="Helical" evidence="1">
    <location>
        <begin position="308"/>
        <end position="339"/>
    </location>
</feature>
<feature type="transmembrane region" description="Helical" evidence="1">
    <location>
        <begin position="399"/>
        <end position="426"/>
    </location>
</feature>
<keyword evidence="1" id="KW-0472">Membrane</keyword>
<keyword evidence="1" id="KW-1133">Transmembrane helix</keyword>
<evidence type="ECO:0000313" key="2">
    <source>
        <dbReference type="EMBL" id="KKP44144.1"/>
    </source>
</evidence>
<dbReference type="EMBL" id="LBOW01000011">
    <property type="protein sequence ID" value="KKP44144.1"/>
    <property type="molecule type" value="Genomic_DNA"/>
</dbReference>
<feature type="transmembrane region" description="Helical" evidence="1">
    <location>
        <begin position="467"/>
        <end position="484"/>
    </location>
</feature>
<reference evidence="2 3" key="1">
    <citation type="journal article" date="2015" name="Nature">
        <title>rRNA introns, odd ribosomes, and small enigmatic genomes across a large radiation of phyla.</title>
        <authorList>
            <person name="Brown C.T."/>
            <person name="Hug L.A."/>
            <person name="Thomas B.C."/>
            <person name="Sharon I."/>
            <person name="Castelle C.J."/>
            <person name="Singh A."/>
            <person name="Wilkins M.J."/>
            <person name="Williams K.H."/>
            <person name="Banfield J.F."/>
        </authorList>
    </citation>
    <scope>NUCLEOTIDE SEQUENCE [LARGE SCALE GENOMIC DNA]</scope>
</reference>
<dbReference type="AlphaFoldDB" id="A0A0F9ZJ72"/>
<feature type="transmembrane region" description="Helical" evidence="1">
    <location>
        <begin position="351"/>
        <end position="370"/>
    </location>
</feature>
<evidence type="ECO:0000313" key="3">
    <source>
        <dbReference type="Proteomes" id="UP000034778"/>
    </source>
</evidence>
<feature type="transmembrane region" description="Helical" evidence="1">
    <location>
        <begin position="39"/>
        <end position="61"/>
    </location>
</feature>
<accession>A0A0F9ZJ72</accession>
<sequence length="652" mass="76006">MTEIVDPILLVIGFLFTFLIPGLYIVETFFPQIPKRFKLPLYFILSVMISAYLVYFVSLFIGFSRYSIIVLFSFFIPWIFINFTKTIKELFKTIKIHKYAFIFSILVYLIYLVSLYPGIFTLHNGFIVMSSSNWQDTAMHAGIIETISQGNFPPQAPYFSGVPLNYYYFTDFHSSIIETLYGHFFPRVIVYDNPLFVTLFFLSVYLLTFEITRRKIIAIFSALTSTFYGSFMYINFIKDFIKSNNANIFTRASELLTNNSYAIEFGKFFQISPMADYFLQNRPMMVGLPAVIVVFVLVRYALEKKDYKFIFLSGVITAMLVKFQFFAFLISIFIFIILSIMKLKIYGIKKLVKTSLLFLIAPICFVLLFTSTSTINNSSLINVVLNNFKLVPWEENKSLIWYLSFLISNLGLPIVLFVISIPILFIKKRISKKEWARIAPMYLIGSILAVIPLVFRFTIMKYDMLKFYYFVEIFVSIISFWFIYKLIKNKIVAVVVSVFLLLLTVPTSLTNLANSYLNKTMAYTQSDLDVGYWIRENTKQKSVFIDLANLHSPISEIGGRLRVLSYINWPHSHGYNVGVDNVFTRLDDIRNVYKNGDNHDMYQDVLNKYKVDYIYCGNEERREFSNSCELLKKSKTLIKVYDNKNILLFKVI</sequence>
<protein>
    <submittedName>
        <fullName evidence="2">Putative membrane protein</fullName>
    </submittedName>
</protein>
<name>A0A0F9ZJ72_9BACT</name>
<comment type="caution">
    <text evidence="2">The sequence shown here is derived from an EMBL/GenBank/DDBJ whole genome shotgun (WGS) entry which is preliminary data.</text>
</comment>
<feature type="transmembrane region" description="Helical" evidence="1">
    <location>
        <begin position="491"/>
        <end position="509"/>
    </location>
</feature>
<dbReference type="STRING" id="1618566.UR35_C0011G0030"/>
<keyword evidence="1" id="KW-0812">Transmembrane</keyword>
<feature type="transmembrane region" description="Helical" evidence="1">
    <location>
        <begin position="6"/>
        <end position="27"/>
    </location>
</feature>
<dbReference type="Proteomes" id="UP000034778">
    <property type="component" value="Unassembled WGS sequence"/>
</dbReference>
<feature type="transmembrane region" description="Helical" evidence="1">
    <location>
        <begin position="284"/>
        <end position="302"/>
    </location>
</feature>
<feature type="transmembrane region" description="Helical" evidence="1">
    <location>
        <begin position="438"/>
        <end position="455"/>
    </location>
</feature>
<feature type="transmembrane region" description="Helical" evidence="1">
    <location>
        <begin position="99"/>
        <end position="119"/>
    </location>
</feature>
<evidence type="ECO:0000256" key="1">
    <source>
        <dbReference type="SAM" id="Phobius"/>
    </source>
</evidence>
<organism evidence="2 3">
    <name type="scientific">Candidatus Woesebacteria bacterium GW2011_GWB1_33_22</name>
    <dbReference type="NCBI Taxonomy" id="1618566"/>
    <lineage>
        <taxon>Bacteria</taxon>
        <taxon>Candidatus Woeseibacteriota</taxon>
    </lineage>
</organism>
<proteinExistence type="predicted"/>